<reference evidence="2 3" key="1">
    <citation type="submission" date="2020-08" db="EMBL/GenBank/DDBJ databases">
        <title>Genomic Encyclopedia of Type Strains, Phase IV (KMG-IV): sequencing the most valuable type-strain genomes for metagenomic binning, comparative biology and taxonomic classification.</title>
        <authorList>
            <person name="Goeker M."/>
        </authorList>
    </citation>
    <scope>NUCLEOTIDE SEQUENCE [LARGE SCALE GENOMIC DNA]</scope>
    <source>
        <strain evidence="2 3">DSM 10633</strain>
    </source>
</reference>
<evidence type="ECO:0000256" key="1">
    <source>
        <dbReference type="SAM" id="Phobius"/>
    </source>
</evidence>
<gene>
    <name evidence="2" type="ORF">HNR36_000094</name>
</gene>
<proteinExistence type="predicted"/>
<sequence length="402" mass="45923">MNHEHWDEDRIEELLKNVPKIHDVRSKEEVFERLKRDGVFDEEPPKNSPIIKKKTKIMPWLIAACAALLAAVLIPSLTNNSMEEQAILNSEQDDSSGDQQEMETFALPNDMEEKENFVPMSTSDADIKTAVYPEQLEGNTLFKIGLASDEAESIPVTILIPNEKIVEDFGKDNPTQVELYNEYAPQLNEKLLGFNEYHPYVGEITESEGKVIHKLPNNHPYDEDAATYYATLTDTFSDYSEMEIVDENSEPVILEDIGEEYTLLTEKSKQHSYFKYVQNDGSEFLAPNFRETYSTVEEAMEALKVSTNDIYKSVILPNADYSVSVNHDVVIITFKNRLDLFEYNQVEAMQMIEAMLLTAAGYNKSVQFENIVQTEWEGFDFTKPLPIPVGPNELPYTVLENR</sequence>
<keyword evidence="1" id="KW-1133">Transmembrane helix</keyword>
<feature type="transmembrane region" description="Helical" evidence="1">
    <location>
        <begin position="57"/>
        <end position="77"/>
    </location>
</feature>
<evidence type="ECO:0000313" key="2">
    <source>
        <dbReference type="EMBL" id="MBB5147713.1"/>
    </source>
</evidence>
<keyword evidence="1" id="KW-0472">Membrane</keyword>
<keyword evidence="3" id="KW-1185">Reference proteome</keyword>
<name>A0A840PNU4_URETH</name>
<evidence type="ECO:0000313" key="3">
    <source>
        <dbReference type="Proteomes" id="UP000557217"/>
    </source>
</evidence>
<dbReference type="EMBL" id="JACHGZ010000001">
    <property type="protein sequence ID" value="MBB5147713.1"/>
    <property type="molecule type" value="Genomic_DNA"/>
</dbReference>
<comment type="caution">
    <text evidence="2">The sequence shown here is derived from an EMBL/GenBank/DDBJ whole genome shotgun (WGS) entry which is preliminary data.</text>
</comment>
<protein>
    <recommendedName>
        <fullName evidence="4">Sigma-X negative effector</fullName>
    </recommendedName>
</protein>
<dbReference type="AlphaFoldDB" id="A0A840PNU4"/>
<keyword evidence="1" id="KW-0812">Transmembrane</keyword>
<dbReference type="Proteomes" id="UP000557217">
    <property type="component" value="Unassembled WGS sequence"/>
</dbReference>
<organism evidence="2 3">
    <name type="scientific">Ureibacillus thermosphaericus</name>
    <dbReference type="NCBI Taxonomy" id="51173"/>
    <lineage>
        <taxon>Bacteria</taxon>
        <taxon>Bacillati</taxon>
        <taxon>Bacillota</taxon>
        <taxon>Bacilli</taxon>
        <taxon>Bacillales</taxon>
        <taxon>Caryophanaceae</taxon>
        <taxon>Ureibacillus</taxon>
    </lineage>
</organism>
<evidence type="ECO:0008006" key="4">
    <source>
        <dbReference type="Google" id="ProtNLM"/>
    </source>
</evidence>
<dbReference type="RefSeq" id="WP_168411757.1">
    <property type="nucleotide sequence ID" value="NZ_JAAXPW010000001.1"/>
</dbReference>
<accession>A0A840PNU4</accession>